<dbReference type="Pfam" id="PF17782">
    <property type="entry name" value="WHD_DprA"/>
    <property type="match status" value="1"/>
</dbReference>
<dbReference type="AlphaFoldDB" id="X1I7V8"/>
<dbReference type="InterPro" id="IPR003488">
    <property type="entry name" value="DprA"/>
</dbReference>
<evidence type="ECO:0000313" key="4">
    <source>
        <dbReference type="EMBL" id="GAH77797.1"/>
    </source>
</evidence>
<proteinExistence type="inferred from homology"/>
<dbReference type="InterPro" id="IPR041614">
    <property type="entry name" value="DprA_WH"/>
</dbReference>
<dbReference type="Gene3D" id="3.40.50.450">
    <property type="match status" value="1"/>
</dbReference>
<dbReference type="Pfam" id="PF02481">
    <property type="entry name" value="DNA_processg_A"/>
    <property type="match status" value="1"/>
</dbReference>
<name>X1I7V8_9ZZZZ</name>
<feature type="domain" description="Smf/DprA SLOG" evidence="2">
    <location>
        <begin position="1"/>
        <end position="40"/>
    </location>
</feature>
<dbReference type="InterPro" id="IPR057666">
    <property type="entry name" value="DrpA_SLOG"/>
</dbReference>
<dbReference type="InterPro" id="IPR036388">
    <property type="entry name" value="WH-like_DNA-bd_sf"/>
</dbReference>
<feature type="domain" description="DprA winged helix" evidence="3">
    <location>
        <begin position="53"/>
        <end position="113"/>
    </location>
</feature>
<dbReference type="PANTHER" id="PTHR43022:SF1">
    <property type="entry name" value="PROTEIN SMF"/>
    <property type="match status" value="1"/>
</dbReference>
<dbReference type="SUPFAM" id="SSF46785">
    <property type="entry name" value="Winged helix' DNA-binding domain"/>
    <property type="match status" value="1"/>
</dbReference>
<gene>
    <name evidence="4" type="ORF">S03H2_62510</name>
</gene>
<dbReference type="InterPro" id="IPR036390">
    <property type="entry name" value="WH_DNA-bd_sf"/>
</dbReference>
<dbReference type="EMBL" id="BARU01040434">
    <property type="protein sequence ID" value="GAH77797.1"/>
    <property type="molecule type" value="Genomic_DNA"/>
</dbReference>
<dbReference type="Gene3D" id="1.10.10.10">
    <property type="entry name" value="Winged helix-like DNA-binding domain superfamily/Winged helix DNA-binding domain"/>
    <property type="match status" value="1"/>
</dbReference>
<evidence type="ECO:0000259" key="3">
    <source>
        <dbReference type="Pfam" id="PF17782"/>
    </source>
</evidence>
<comment type="similarity">
    <text evidence="1">Belongs to the DprA/Smf family.</text>
</comment>
<evidence type="ECO:0000256" key="1">
    <source>
        <dbReference type="ARBA" id="ARBA00006525"/>
    </source>
</evidence>
<sequence>EREVFALPGRVDSPLSYGANRLIREGAILVQNLDDLLEHLGQVGEKMRAEETPQAPPLPAGLTKAENALLEALSAGPLSLDELVRRTGLESGQAASTMTMLVLKGVLVQRPGNIFARKGAAGA</sequence>
<dbReference type="PANTHER" id="PTHR43022">
    <property type="entry name" value="PROTEIN SMF"/>
    <property type="match status" value="1"/>
</dbReference>
<accession>X1I7V8</accession>
<feature type="non-terminal residue" evidence="4">
    <location>
        <position position="1"/>
    </location>
</feature>
<reference evidence="4" key="1">
    <citation type="journal article" date="2014" name="Front. Microbiol.">
        <title>High frequency of phylogenetically diverse reductive dehalogenase-homologous genes in deep subseafloor sedimentary metagenomes.</title>
        <authorList>
            <person name="Kawai M."/>
            <person name="Futagami T."/>
            <person name="Toyoda A."/>
            <person name="Takaki Y."/>
            <person name="Nishi S."/>
            <person name="Hori S."/>
            <person name="Arai W."/>
            <person name="Tsubouchi T."/>
            <person name="Morono Y."/>
            <person name="Uchiyama I."/>
            <person name="Ito T."/>
            <person name="Fujiyama A."/>
            <person name="Inagaki F."/>
            <person name="Takami H."/>
        </authorList>
    </citation>
    <scope>NUCLEOTIDE SEQUENCE</scope>
    <source>
        <strain evidence="4">Expedition CK06-06</strain>
    </source>
</reference>
<dbReference type="GO" id="GO:0009294">
    <property type="term" value="P:DNA-mediated transformation"/>
    <property type="evidence" value="ECO:0007669"/>
    <property type="project" value="InterPro"/>
</dbReference>
<organism evidence="4">
    <name type="scientific">marine sediment metagenome</name>
    <dbReference type="NCBI Taxonomy" id="412755"/>
    <lineage>
        <taxon>unclassified sequences</taxon>
        <taxon>metagenomes</taxon>
        <taxon>ecological metagenomes</taxon>
    </lineage>
</organism>
<comment type="caution">
    <text evidence="4">The sequence shown here is derived from an EMBL/GenBank/DDBJ whole genome shotgun (WGS) entry which is preliminary data.</text>
</comment>
<evidence type="ECO:0000259" key="2">
    <source>
        <dbReference type="Pfam" id="PF02481"/>
    </source>
</evidence>
<protein>
    <submittedName>
        <fullName evidence="4">Uncharacterized protein</fullName>
    </submittedName>
</protein>